<dbReference type="EMBL" id="CP011071">
    <property type="protein sequence ID" value="AKA34947.1"/>
    <property type="molecule type" value="Genomic_DNA"/>
</dbReference>
<dbReference type="PATRIC" id="fig|516051.4.peg.1361"/>
<dbReference type="AlphaFoldDB" id="A0A0D5YRP0"/>
<dbReference type="Proteomes" id="UP000032726">
    <property type="component" value="Chromosome"/>
</dbReference>
<sequence>MTLKSHFLSDLEKEKKLAALLDGCYQKHLRHYDFIRVHDVKRQRQGVDVIFRNKKTGKEYFIDEKAQLDYINEDLPTFAFELLYVKDGGQKQGWFFDKSKKTDFYALATAIFSDEAGLYTSCKITLVNRQKLISLLVEKGLSQHSLRSNFADFTENHGKSTVAQLNEKTEGYLYFSKLNKAERPLNLILKLDFLKDNGLAKRLV</sequence>
<accession>A0A0D5YRP0</accession>
<dbReference type="KEGG" id="mlt:VC82_1318"/>
<dbReference type="STRING" id="516051.VC82_1318"/>
<dbReference type="HOGENOM" id="CLU_087951_0_0_10"/>
<reference evidence="1 2" key="1">
    <citation type="submission" date="2015-03" db="EMBL/GenBank/DDBJ databases">
        <title>Complete genome sequence of Muricauda lutaonensis CC-HSB-11T, isolated from a coastal hot spring.</title>
        <authorList>
            <person name="Kim K.M."/>
        </authorList>
    </citation>
    <scope>NUCLEOTIDE SEQUENCE [LARGE SCALE GENOMIC DNA]</scope>
    <source>
        <strain evidence="1 2">CC-HSB-11</strain>
    </source>
</reference>
<keyword evidence="2" id="KW-1185">Reference proteome</keyword>
<dbReference type="RefSeq" id="WP_045801656.1">
    <property type="nucleotide sequence ID" value="NZ_CP011071.1"/>
</dbReference>
<dbReference type="OrthoDB" id="1245542at2"/>
<evidence type="ECO:0000313" key="1">
    <source>
        <dbReference type="EMBL" id="AKA34947.1"/>
    </source>
</evidence>
<gene>
    <name evidence="1" type="ORF">VC82_1318</name>
</gene>
<evidence type="ECO:0000313" key="2">
    <source>
        <dbReference type="Proteomes" id="UP000032726"/>
    </source>
</evidence>
<organism evidence="1 2">
    <name type="scientific">Flagellimonas lutaonensis</name>
    <dbReference type="NCBI Taxonomy" id="516051"/>
    <lineage>
        <taxon>Bacteria</taxon>
        <taxon>Pseudomonadati</taxon>
        <taxon>Bacteroidota</taxon>
        <taxon>Flavobacteriia</taxon>
        <taxon>Flavobacteriales</taxon>
        <taxon>Flavobacteriaceae</taxon>
        <taxon>Flagellimonas</taxon>
    </lineage>
</organism>
<protein>
    <submittedName>
        <fullName evidence="1">Uncharacterized protein</fullName>
    </submittedName>
</protein>
<name>A0A0D5YRP0_9FLAO</name>
<proteinExistence type="predicted"/>